<accession>A0A382NF46</accession>
<evidence type="ECO:0000313" key="2">
    <source>
        <dbReference type="EMBL" id="SVC59676.1"/>
    </source>
</evidence>
<evidence type="ECO:0000256" key="1">
    <source>
        <dbReference type="SAM" id="Phobius"/>
    </source>
</evidence>
<gene>
    <name evidence="2" type="ORF">METZ01_LOCUS312530</name>
</gene>
<keyword evidence="1" id="KW-0812">Transmembrane</keyword>
<dbReference type="AlphaFoldDB" id="A0A382NF46"/>
<feature type="transmembrane region" description="Helical" evidence="1">
    <location>
        <begin position="60"/>
        <end position="79"/>
    </location>
</feature>
<name>A0A382NF46_9ZZZZ</name>
<dbReference type="EMBL" id="UINC01099984">
    <property type="protein sequence ID" value="SVC59676.1"/>
    <property type="molecule type" value="Genomic_DNA"/>
</dbReference>
<sequence>MSSSLSKKKQIHKSLLTKTLLVFFIFVSSTFFIHMSFGASGERDASCHVLEISEHCDLSGIGHLIYGDLIVGGVLALFFHHLAHKNQVRIDKIINSNEEHRLKRKDFAVFHLKSQVTAMLFNLGRIKKLAEFYNTAVKADYHPLTLEEKERTWKIRTLNERVKFEEEKLGRLLDVVRSTLVGAQDVLEPEVITQADGVITFVGEMVIEEQQDGTMEFVKYVVSKKKVLYLLEKLKSYSVMTHTFRKMKETFEDEHASVYQDASNQKTIMNK</sequence>
<proteinExistence type="predicted"/>
<organism evidence="2">
    <name type="scientific">marine metagenome</name>
    <dbReference type="NCBI Taxonomy" id="408172"/>
    <lineage>
        <taxon>unclassified sequences</taxon>
        <taxon>metagenomes</taxon>
        <taxon>ecological metagenomes</taxon>
    </lineage>
</organism>
<keyword evidence="1" id="KW-1133">Transmembrane helix</keyword>
<protein>
    <submittedName>
        <fullName evidence="2">Uncharacterized protein</fullName>
    </submittedName>
</protein>
<reference evidence="2" key="1">
    <citation type="submission" date="2018-05" db="EMBL/GenBank/DDBJ databases">
        <authorList>
            <person name="Lanie J.A."/>
            <person name="Ng W.-L."/>
            <person name="Kazmierczak K.M."/>
            <person name="Andrzejewski T.M."/>
            <person name="Davidsen T.M."/>
            <person name="Wayne K.J."/>
            <person name="Tettelin H."/>
            <person name="Glass J.I."/>
            <person name="Rusch D."/>
            <person name="Podicherti R."/>
            <person name="Tsui H.-C.T."/>
            <person name="Winkler M.E."/>
        </authorList>
    </citation>
    <scope>NUCLEOTIDE SEQUENCE</scope>
</reference>
<feature type="transmembrane region" description="Helical" evidence="1">
    <location>
        <begin position="20"/>
        <end position="40"/>
    </location>
</feature>
<keyword evidence="1" id="KW-0472">Membrane</keyword>